<evidence type="ECO:0000313" key="1">
    <source>
        <dbReference type="EMBL" id="ROR27351.1"/>
    </source>
</evidence>
<keyword evidence="2" id="KW-1185">Reference proteome</keyword>
<dbReference type="Gene3D" id="3.30.70.100">
    <property type="match status" value="1"/>
</dbReference>
<dbReference type="OrthoDB" id="9799608at2"/>
<organism evidence="1 2">
    <name type="scientific">Mobilisporobacter senegalensis</name>
    <dbReference type="NCBI Taxonomy" id="1329262"/>
    <lineage>
        <taxon>Bacteria</taxon>
        <taxon>Bacillati</taxon>
        <taxon>Bacillota</taxon>
        <taxon>Clostridia</taxon>
        <taxon>Lachnospirales</taxon>
        <taxon>Lachnospiraceae</taxon>
        <taxon>Mobilisporobacter</taxon>
    </lineage>
</organism>
<dbReference type="GO" id="GO:0016857">
    <property type="term" value="F:racemase and epimerase activity, acting on carbohydrates and derivatives"/>
    <property type="evidence" value="ECO:0007669"/>
    <property type="project" value="InterPro"/>
</dbReference>
<gene>
    <name evidence="1" type="ORF">EDD66_10646</name>
</gene>
<dbReference type="Pfam" id="PF05336">
    <property type="entry name" value="rhaM"/>
    <property type="match status" value="1"/>
</dbReference>
<dbReference type="AlphaFoldDB" id="A0A3N1XMI4"/>
<dbReference type="RefSeq" id="WP_123609602.1">
    <property type="nucleotide sequence ID" value="NZ_RJVG01000006.1"/>
</dbReference>
<protein>
    <submittedName>
        <fullName evidence="1">L-rhamnose mutarotase</fullName>
    </submittedName>
</protein>
<dbReference type="InterPro" id="IPR011008">
    <property type="entry name" value="Dimeric_a/b-barrel"/>
</dbReference>
<reference evidence="1 2" key="1">
    <citation type="submission" date="2018-11" db="EMBL/GenBank/DDBJ databases">
        <title>Genomic Encyclopedia of Type Strains, Phase IV (KMG-IV): sequencing the most valuable type-strain genomes for metagenomic binning, comparative biology and taxonomic classification.</title>
        <authorList>
            <person name="Goeker M."/>
        </authorList>
    </citation>
    <scope>NUCLEOTIDE SEQUENCE [LARGE SCALE GENOMIC DNA]</scope>
    <source>
        <strain evidence="1 2">DSM 26537</strain>
    </source>
</reference>
<dbReference type="EMBL" id="RJVG01000006">
    <property type="protein sequence ID" value="ROR27351.1"/>
    <property type="molecule type" value="Genomic_DNA"/>
</dbReference>
<dbReference type="PANTHER" id="PTHR34389">
    <property type="entry name" value="L-RHAMNOSE MUTAROTASE"/>
    <property type="match status" value="1"/>
</dbReference>
<dbReference type="PANTHER" id="PTHR34389:SF2">
    <property type="entry name" value="L-RHAMNOSE MUTAROTASE"/>
    <property type="match status" value="1"/>
</dbReference>
<sequence>MCKNTKYRISFIIHIKEEKTEEYKIRHKNISQDMKNMLKEAGIFNYTIWLHNNMVFGYYETNDITFTKEFKSKSKVQHQWDTYMSDIFKTDSDGERTIIYPEQVFLLE</sequence>
<name>A0A3N1XMI4_9FIRM</name>
<dbReference type="InterPro" id="IPR008000">
    <property type="entry name" value="Rham/fucose_mutarotase"/>
</dbReference>
<accession>A0A3N1XMI4</accession>
<dbReference type="GO" id="GO:0019301">
    <property type="term" value="P:rhamnose catabolic process"/>
    <property type="evidence" value="ECO:0007669"/>
    <property type="project" value="TreeGrafter"/>
</dbReference>
<comment type="caution">
    <text evidence="1">The sequence shown here is derived from an EMBL/GenBank/DDBJ whole genome shotgun (WGS) entry which is preliminary data.</text>
</comment>
<dbReference type="Proteomes" id="UP000273083">
    <property type="component" value="Unassembled WGS sequence"/>
</dbReference>
<dbReference type="SUPFAM" id="SSF54909">
    <property type="entry name" value="Dimeric alpha+beta barrel"/>
    <property type="match status" value="1"/>
</dbReference>
<evidence type="ECO:0000313" key="2">
    <source>
        <dbReference type="Proteomes" id="UP000273083"/>
    </source>
</evidence>
<proteinExistence type="predicted"/>